<protein>
    <submittedName>
        <fullName evidence="4">PfkB family carbohydrate kinase</fullName>
    </submittedName>
</protein>
<reference evidence="4 5" key="1">
    <citation type="submission" date="2021-11" db="EMBL/GenBank/DDBJ databases">
        <title>Lacrimispora sp. nov. NSJ-141 isolated from human feces.</title>
        <authorList>
            <person name="Abdugheni R."/>
        </authorList>
    </citation>
    <scope>NUCLEOTIDE SEQUENCE [LARGE SCALE GENOMIC DNA]</scope>
    <source>
        <strain evidence="4 5">NSJ-141</strain>
    </source>
</reference>
<evidence type="ECO:0000259" key="3">
    <source>
        <dbReference type="Pfam" id="PF00294"/>
    </source>
</evidence>
<keyword evidence="2 4" id="KW-0418">Kinase</keyword>
<organism evidence="4 5">
    <name type="scientific">Lientehia hominis</name>
    <dbReference type="NCBI Taxonomy" id="2897778"/>
    <lineage>
        <taxon>Bacteria</taxon>
        <taxon>Bacillati</taxon>
        <taxon>Bacillota</taxon>
        <taxon>Clostridia</taxon>
        <taxon>Lachnospirales</taxon>
        <taxon>Lachnospiraceae</taxon>
        <taxon>Lientehia</taxon>
    </lineage>
</organism>
<sequence>MEMREEEKTYDVVCVGQIVQDIMITDIPKNALTSENNTFKSDTLLFASGGDAVNEAVALSRLGSKTALMTRLDTGNVGNTLYHELEKEPLDLSYIVRKDDCLTLSTIVIIMPDGEHVFLAGPGINYSPELSDIDFSLFARTKAVTAGSLFSLGPLDRGGIANLFQAAKSSGALTVADMNNDVEHIGPRALDCVYPYTDYLMPSLDEAVYVSEKTSPDEIADFFLSRGVGNLVLKLGAEGCFFKNKAERFFMDPFQITPNDTTGCGDNFVAGFLHMLLKGKSHKECARFACGCGALNSQELGGHSAVRSEAHVIEFMEKNSQISIRR</sequence>
<dbReference type="Proteomes" id="UP001299265">
    <property type="component" value="Unassembled WGS sequence"/>
</dbReference>
<dbReference type="EMBL" id="JAJNOR010000006">
    <property type="protein sequence ID" value="MCD2493215.1"/>
    <property type="molecule type" value="Genomic_DNA"/>
</dbReference>
<dbReference type="InterPro" id="IPR029056">
    <property type="entry name" value="Ribokinase-like"/>
</dbReference>
<evidence type="ECO:0000256" key="2">
    <source>
        <dbReference type="ARBA" id="ARBA00022777"/>
    </source>
</evidence>
<dbReference type="Gene3D" id="3.40.1190.20">
    <property type="match status" value="1"/>
</dbReference>
<proteinExistence type="predicted"/>
<dbReference type="GO" id="GO:0005829">
    <property type="term" value="C:cytosol"/>
    <property type="evidence" value="ECO:0007669"/>
    <property type="project" value="TreeGrafter"/>
</dbReference>
<accession>A0AAP2RLC5</accession>
<dbReference type="PANTHER" id="PTHR10584:SF166">
    <property type="entry name" value="RIBOKINASE"/>
    <property type="match status" value="1"/>
</dbReference>
<dbReference type="GO" id="GO:0016301">
    <property type="term" value="F:kinase activity"/>
    <property type="evidence" value="ECO:0007669"/>
    <property type="project" value="UniProtKB-KW"/>
</dbReference>
<dbReference type="Pfam" id="PF00294">
    <property type="entry name" value="PfkB"/>
    <property type="match status" value="1"/>
</dbReference>
<dbReference type="SUPFAM" id="SSF53613">
    <property type="entry name" value="Ribokinase-like"/>
    <property type="match status" value="1"/>
</dbReference>
<dbReference type="PANTHER" id="PTHR10584">
    <property type="entry name" value="SUGAR KINASE"/>
    <property type="match status" value="1"/>
</dbReference>
<comment type="caution">
    <text evidence="4">The sequence shown here is derived from an EMBL/GenBank/DDBJ whole genome shotgun (WGS) entry which is preliminary data.</text>
</comment>
<name>A0AAP2RLC5_9FIRM</name>
<gene>
    <name evidence="4" type="ORF">LQE92_11355</name>
</gene>
<evidence type="ECO:0000256" key="1">
    <source>
        <dbReference type="ARBA" id="ARBA00022679"/>
    </source>
</evidence>
<evidence type="ECO:0000313" key="5">
    <source>
        <dbReference type="Proteomes" id="UP001299265"/>
    </source>
</evidence>
<dbReference type="RefSeq" id="WP_231063073.1">
    <property type="nucleotide sequence ID" value="NZ_JAJNOR010000006.1"/>
</dbReference>
<dbReference type="InterPro" id="IPR011611">
    <property type="entry name" value="PfkB_dom"/>
</dbReference>
<keyword evidence="1" id="KW-0808">Transferase</keyword>
<evidence type="ECO:0000313" key="4">
    <source>
        <dbReference type="EMBL" id="MCD2493215.1"/>
    </source>
</evidence>
<feature type="domain" description="Carbohydrate kinase PfkB" evidence="3">
    <location>
        <begin position="11"/>
        <end position="303"/>
    </location>
</feature>
<keyword evidence="5" id="KW-1185">Reference proteome</keyword>
<dbReference type="AlphaFoldDB" id="A0AAP2RLC5"/>